<keyword evidence="3" id="KW-0804">Transcription</keyword>
<organism evidence="5 6">
    <name type="scientific">Ancylomarina longa</name>
    <dbReference type="NCBI Taxonomy" id="2487017"/>
    <lineage>
        <taxon>Bacteria</taxon>
        <taxon>Pseudomonadati</taxon>
        <taxon>Bacteroidota</taxon>
        <taxon>Bacteroidia</taxon>
        <taxon>Marinilabiliales</taxon>
        <taxon>Marinifilaceae</taxon>
        <taxon>Ancylomarina</taxon>
    </lineage>
</organism>
<dbReference type="InterPro" id="IPR020449">
    <property type="entry name" value="Tscrpt_reg_AraC-type_HTH"/>
</dbReference>
<reference evidence="5 6" key="1">
    <citation type="submission" date="2018-11" db="EMBL/GenBank/DDBJ databases">
        <title>Parancylomarina longa gen. nov., sp. nov., isolated from sediments of southern Okinawa.</title>
        <authorList>
            <person name="Fu T."/>
        </authorList>
    </citation>
    <scope>NUCLEOTIDE SEQUENCE [LARGE SCALE GENOMIC DNA]</scope>
    <source>
        <strain evidence="5 6">T3-2 S1-C</strain>
    </source>
</reference>
<dbReference type="Pfam" id="PF12833">
    <property type="entry name" value="HTH_18"/>
    <property type="match status" value="1"/>
</dbReference>
<dbReference type="OrthoDB" id="9816011at2"/>
<evidence type="ECO:0000256" key="3">
    <source>
        <dbReference type="ARBA" id="ARBA00023163"/>
    </source>
</evidence>
<proteinExistence type="predicted"/>
<comment type="caution">
    <text evidence="5">The sequence shown here is derived from an EMBL/GenBank/DDBJ whole genome shotgun (WGS) entry which is preliminary data.</text>
</comment>
<keyword evidence="1" id="KW-0805">Transcription regulation</keyword>
<gene>
    <name evidence="5" type="ORF">DLK05_08935</name>
</gene>
<dbReference type="InterPro" id="IPR025336">
    <property type="entry name" value="SCO4226-like"/>
</dbReference>
<protein>
    <submittedName>
        <fullName evidence="5">DUF4242 domain-containing protein</fullName>
    </submittedName>
</protein>
<dbReference type="PANTHER" id="PTHR43280">
    <property type="entry name" value="ARAC-FAMILY TRANSCRIPTIONAL REGULATOR"/>
    <property type="match status" value="1"/>
</dbReference>
<evidence type="ECO:0000256" key="2">
    <source>
        <dbReference type="ARBA" id="ARBA00023125"/>
    </source>
</evidence>
<keyword evidence="6" id="KW-1185">Reference proteome</keyword>
<dbReference type="SMART" id="SM00342">
    <property type="entry name" value="HTH_ARAC"/>
    <property type="match status" value="1"/>
</dbReference>
<dbReference type="InterPro" id="IPR009057">
    <property type="entry name" value="Homeodomain-like_sf"/>
</dbReference>
<dbReference type="Proteomes" id="UP000282985">
    <property type="component" value="Unassembled WGS sequence"/>
</dbReference>
<evidence type="ECO:0000313" key="6">
    <source>
        <dbReference type="Proteomes" id="UP000282985"/>
    </source>
</evidence>
<sequence length="359" mass="40661">MPLYMDIHTVDSDDFSVEDVVKAHMKDLAVEKKFGVTQRKYWVNVENKTIFCLMQGPDKESCNAVHKESHGLTACNIIEVSDDEYHLFLGIGDKNEVDLAQTLTGEIDEGYRTILLINHFDFTRKYDLLLEEELTLIEESEGTIILQPNEDILVSFVSASKAIQCAQMLTKLLKNSPDNIEFRIGLVTGSPVDETGTEIFEETKKRVNQICMIGLNNIIYLDESTKLLSIKEGSPTNTSAEEFRVLKTEDFIFINSLILKVNEKLHDTDFNSKKLSLSLGLSKSKAYRKIKALTGIATNELIQEIKLRHTLRALKNNNETVAEIGYGHGFNSPTYFARAFRKRFGLSPSSYTDLFKTTH</sequence>
<evidence type="ECO:0000313" key="5">
    <source>
        <dbReference type="EMBL" id="RUT78195.1"/>
    </source>
</evidence>
<feature type="domain" description="HTH araC/xylS-type" evidence="4">
    <location>
        <begin position="255"/>
        <end position="354"/>
    </location>
</feature>
<name>A0A434AUT1_9BACT</name>
<dbReference type="AlphaFoldDB" id="A0A434AUT1"/>
<dbReference type="Gene3D" id="1.10.10.60">
    <property type="entry name" value="Homeodomain-like"/>
    <property type="match status" value="1"/>
</dbReference>
<dbReference type="EMBL" id="RJJX01000010">
    <property type="protein sequence ID" value="RUT78195.1"/>
    <property type="molecule type" value="Genomic_DNA"/>
</dbReference>
<dbReference type="InterPro" id="IPR018060">
    <property type="entry name" value="HTH_AraC"/>
</dbReference>
<accession>A0A434AUT1</accession>
<evidence type="ECO:0000259" key="4">
    <source>
        <dbReference type="PROSITE" id="PS01124"/>
    </source>
</evidence>
<dbReference type="InterPro" id="IPR018062">
    <property type="entry name" value="HTH_AraC-typ_CS"/>
</dbReference>
<dbReference type="PROSITE" id="PS00041">
    <property type="entry name" value="HTH_ARAC_FAMILY_1"/>
    <property type="match status" value="1"/>
</dbReference>
<dbReference type="PANTHER" id="PTHR43280:SF2">
    <property type="entry name" value="HTH-TYPE TRANSCRIPTIONAL REGULATOR EXSA"/>
    <property type="match status" value="1"/>
</dbReference>
<evidence type="ECO:0000256" key="1">
    <source>
        <dbReference type="ARBA" id="ARBA00023015"/>
    </source>
</evidence>
<dbReference type="PRINTS" id="PR00032">
    <property type="entry name" value="HTHARAC"/>
</dbReference>
<dbReference type="GO" id="GO:0003700">
    <property type="term" value="F:DNA-binding transcription factor activity"/>
    <property type="evidence" value="ECO:0007669"/>
    <property type="project" value="InterPro"/>
</dbReference>
<dbReference type="InterPro" id="IPR042557">
    <property type="entry name" value="SCO4226"/>
</dbReference>
<dbReference type="SUPFAM" id="SSF46689">
    <property type="entry name" value="Homeodomain-like"/>
    <property type="match status" value="1"/>
</dbReference>
<dbReference type="PROSITE" id="PS01124">
    <property type="entry name" value="HTH_ARAC_FAMILY_2"/>
    <property type="match status" value="1"/>
</dbReference>
<dbReference type="GO" id="GO:0043565">
    <property type="term" value="F:sequence-specific DNA binding"/>
    <property type="evidence" value="ECO:0007669"/>
    <property type="project" value="InterPro"/>
</dbReference>
<dbReference type="RefSeq" id="WP_127343641.1">
    <property type="nucleotide sequence ID" value="NZ_RJJX01000010.1"/>
</dbReference>
<dbReference type="Pfam" id="PF14026">
    <property type="entry name" value="SCO4226-like"/>
    <property type="match status" value="1"/>
</dbReference>
<keyword evidence="2" id="KW-0238">DNA-binding</keyword>
<dbReference type="Gene3D" id="3.30.70.3090">
    <property type="entry name" value="ORF SCO4226, nickel-binding ferredoxin-like monomer"/>
    <property type="match status" value="1"/>
</dbReference>